<evidence type="ECO:0000256" key="2">
    <source>
        <dbReference type="SAM" id="MobiDB-lite"/>
    </source>
</evidence>
<accession>A0A0M4EXT3</accession>
<evidence type="ECO:0000313" key="5">
    <source>
        <dbReference type="Proteomes" id="UP000494163"/>
    </source>
</evidence>
<dbReference type="InterPro" id="IPR028149">
    <property type="entry name" value="Tantalus-like"/>
</dbReference>
<proteinExistence type="predicted"/>
<evidence type="ECO:0000313" key="4">
    <source>
        <dbReference type="EMBL" id="ALC43175.1"/>
    </source>
</evidence>
<dbReference type="AlphaFoldDB" id="A0A0M4EXT3"/>
<dbReference type="Proteomes" id="UP000494163">
    <property type="component" value="Chromosome 3L"/>
</dbReference>
<gene>
    <name evidence="4" type="ORF">Dbus_chr3Lg341</name>
</gene>
<evidence type="ECO:0000259" key="3">
    <source>
        <dbReference type="Pfam" id="PF15386"/>
    </source>
</evidence>
<keyword evidence="1" id="KW-0597">Phosphoprotein</keyword>
<evidence type="ECO:0000256" key="1">
    <source>
        <dbReference type="ARBA" id="ARBA00022553"/>
    </source>
</evidence>
<reference evidence="4 5" key="1">
    <citation type="submission" date="2015-08" db="EMBL/GenBank/DDBJ databases">
        <title>Ancestral chromatin configuration constrains chromatin evolution on differentiating sex chromosomes in Drosophila.</title>
        <authorList>
            <person name="Zhou Q."/>
            <person name="Bachtrog D."/>
        </authorList>
    </citation>
    <scope>NUCLEOTIDE SEQUENCE [LARGE SCALE GENOMIC DNA]</scope>
    <source>
        <tissue evidence="4">Whole larvae</tissue>
    </source>
</reference>
<keyword evidence="5" id="KW-1185">Reference proteome</keyword>
<feature type="domain" description="Tantalus-like" evidence="3">
    <location>
        <begin position="158"/>
        <end position="236"/>
    </location>
</feature>
<feature type="region of interest" description="Disordered" evidence="2">
    <location>
        <begin position="290"/>
        <end position="315"/>
    </location>
</feature>
<dbReference type="OrthoDB" id="8035741at2759"/>
<name>A0A0M4EXT3_DROBS</name>
<sequence length="329" mass="36913">MLNSNRQLVAVRDSLVGTPTIPNVVQLQLAEKRVNTNINSPLPATQGLKGRHLERSLDTVAESLNKLALEPLTDFANWSQLQTMPGNAMPRANAMSDDMVDSESDCTSSNDHSDELDSQQSRGEEDDSDCCTNYGERRSGVSRRRMPSRISKDNCNRVRSAIMKPSKKKRSELHANSQTLKSIEKIYTSKRMKKFTPANLETIFEEPSDENAADAEDDSEECAITSQVRLVRFGARKLRRAVSFSDGLNKNKSLIKKRRLKVKKTFGKRFALKKISMSEFHDRLNKSLDSAMSEDAADDGSEAEPTRFTAKPMDDMQLVTRTLQSSVFD</sequence>
<organism evidence="4 5">
    <name type="scientific">Drosophila busckii</name>
    <name type="common">Fruit fly</name>
    <dbReference type="NCBI Taxonomy" id="30019"/>
    <lineage>
        <taxon>Eukaryota</taxon>
        <taxon>Metazoa</taxon>
        <taxon>Ecdysozoa</taxon>
        <taxon>Arthropoda</taxon>
        <taxon>Hexapoda</taxon>
        <taxon>Insecta</taxon>
        <taxon>Pterygota</taxon>
        <taxon>Neoptera</taxon>
        <taxon>Endopterygota</taxon>
        <taxon>Diptera</taxon>
        <taxon>Brachycera</taxon>
        <taxon>Muscomorpha</taxon>
        <taxon>Ephydroidea</taxon>
        <taxon>Drosophilidae</taxon>
        <taxon>Drosophila</taxon>
    </lineage>
</organism>
<feature type="region of interest" description="Disordered" evidence="2">
    <location>
        <begin position="86"/>
        <end position="151"/>
    </location>
</feature>
<protein>
    <submittedName>
        <fullName evidence="4">Tan</fullName>
    </submittedName>
</protein>
<dbReference type="EMBL" id="CP012525">
    <property type="protein sequence ID" value="ALC43175.1"/>
    <property type="molecule type" value="Genomic_DNA"/>
</dbReference>
<dbReference type="Pfam" id="PF15386">
    <property type="entry name" value="Tantalus"/>
    <property type="match status" value="1"/>
</dbReference>